<dbReference type="GO" id="GO:0006139">
    <property type="term" value="P:nucleobase-containing compound metabolic process"/>
    <property type="evidence" value="ECO:0007669"/>
    <property type="project" value="UniProtKB-ARBA"/>
</dbReference>
<dbReference type="PANTHER" id="PTHR12121:SF45">
    <property type="entry name" value="NOCTURNIN"/>
    <property type="match status" value="1"/>
</dbReference>
<evidence type="ECO:0000313" key="3">
    <source>
        <dbReference type="EMBL" id="CAF4247404.1"/>
    </source>
</evidence>
<dbReference type="GO" id="GO:0000175">
    <property type="term" value="F:3'-5'-RNA exonuclease activity"/>
    <property type="evidence" value="ECO:0007669"/>
    <property type="project" value="TreeGrafter"/>
</dbReference>
<dbReference type="EMBL" id="CAJOBH010290068">
    <property type="protein sequence ID" value="CAF5179983.1"/>
    <property type="molecule type" value="Genomic_DNA"/>
</dbReference>
<gene>
    <name evidence="4" type="ORF">BYL167_LOCUS78808</name>
    <name evidence="3" type="ORF">GIL414_LOCUS23535</name>
</gene>
<dbReference type="Proteomes" id="UP000681720">
    <property type="component" value="Unassembled WGS sequence"/>
</dbReference>
<comment type="similarity">
    <text evidence="1">Belongs to the CCR4/nocturin family.</text>
</comment>
<dbReference type="InterPro" id="IPR050410">
    <property type="entry name" value="CCR4/nocturin_mRNA_transcr"/>
</dbReference>
<dbReference type="AlphaFoldDB" id="A0A8S2SWB8"/>
<evidence type="ECO:0000313" key="4">
    <source>
        <dbReference type="EMBL" id="CAF5179983.1"/>
    </source>
</evidence>
<reference evidence="3" key="1">
    <citation type="submission" date="2021-02" db="EMBL/GenBank/DDBJ databases">
        <authorList>
            <person name="Nowell W R."/>
        </authorList>
    </citation>
    <scope>NUCLEOTIDE SEQUENCE</scope>
</reference>
<feature type="non-terminal residue" evidence="3">
    <location>
        <position position="1"/>
    </location>
</feature>
<keyword evidence="2" id="KW-0378">Hydrolase</keyword>
<dbReference type="SUPFAM" id="SSF56219">
    <property type="entry name" value="DNase I-like"/>
    <property type="match status" value="1"/>
</dbReference>
<name>A0A8S2SWB8_9BILA</name>
<evidence type="ECO:0000313" key="5">
    <source>
        <dbReference type="Proteomes" id="UP000681720"/>
    </source>
</evidence>
<dbReference type="Proteomes" id="UP000681967">
    <property type="component" value="Unassembled WGS sequence"/>
</dbReference>
<dbReference type="PANTHER" id="PTHR12121">
    <property type="entry name" value="CARBON CATABOLITE REPRESSOR PROTEIN 4"/>
    <property type="match status" value="1"/>
</dbReference>
<dbReference type="EMBL" id="CAJOBJ010026563">
    <property type="protein sequence ID" value="CAF4247404.1"/>
    <property type="molecule type" value="Genomic_DNA"/>
</dbReference>
<comment type="caution">
    <text evidence="3">The sequence shown here is derived from an EMBL/GenBank/DDBJ whole genome shotgun (WGS) entry which is preliminary data.</text>
</comment>
<dbReference type="InterPro" id="IPR036691">
    <property type="entry name" value="Endo/exonu/phosph_ase_sf"/>
</dbReference>
<accession>A0A8S2SWB8</accession>
<protein>
    <submittedName>
        <fullName evidence="3">Uncharacterized protein</fullName>
    </submittedName>
</protein>
<organism evidence="3 5">
    <name type="scientific">Rotaria magnacalcarata</name>
    <dbReference type="NCBI Taxonomy" id="392030"/>
    <lineage>
        <taxon>Eukaryota</taxon>
        <taxon>Metazoa</taxon>
        <taxon>Spiralia</taxon>
        <taxon>Gnathifera</taxon>
        <taxon>Rotifera</taxon>
        <taxon>Eurotatoria</taxon>
        <taxon>Bdelloidea</taxon>
        <taxon>Philodinida</taxon>
        <taxon>Philodinidae</taxon>
        <taxon>Rotaria</taxon>
    </lineage>
</organism>
<proteinExistence type="inferred from homology"/>
<evidence type="ECO:0000256" key="1">
    <source>
        <dbReference type="ARBA" id="ARBA00010774"/>
    </source>
</evidence>
<dbReference type="Gene3D" id="3.60.10.10">
    <property type="entry name" value="Endonuclease/exonuclease/phosphatase"/>
    <property type="match status" value="1"/>
</dbReference>
<evidence type="ECO:0000256" key="2">
    <source>
        <dbReference type="ARBA" id="ARBA00022801"/>
    </source>
</evidence>
<sequence>GDFEEPCYTELVNFGLKSAYRIKMGDQEPSYTTWTYKGRDGTEREQCKAIDYVFYSPKGFTPKAILQLPSKDDIGPNALPSINYPSDHLALEVVLNIEQ</sequence>